<feature type="transmembrane region" description="Helical" evidence="1">
    <location>
        <begin position="369"/>
        <end position="389"/>
    </location>
</feature>
<evidence type="ECO:0000313" key="2">
    <source>
        <dbReference type="EMBL" id="CAJ62188.1"/>
    </source>
</evidence>
<name>Q0RJX2_FRAAA</name>
<proteinExistence type="predicted"/>
<evidence type="ECO:0000256" key="1">
    <source>
        <dbReference type="SAM" id="Phobius"/>
    </source>
</evidence>
<gene>
    <name evidence="2" type="ordered locus">FRAAL3545</name>
</gene>
<protein>
    <submittedName>
        <fullName evidence="2">Uncharacterized protein</fullName>
    </submittedName>
</protein>
<organism evidence="2 3">
    <name type="scientific">Frankia alni (strain DSM 45986 / CECT 9034 / ACN14a)</name>
    <dbReference type="NCBI Taxonomy" id="326424"/>
    <lineage>
        <taxon>Bacteria</taxon>
        <taxon>Bacillati</taxon>
        <taxon>Actinomycetota</taxon>
        <taxon>Actinomycetes</taxon>
        <taxon>Frankiales</taxon>
        <taxon>Frankiaceae</taxon>
        <taxon>Frankia</taxon>
    </lineage>
</organism>
<dbReference type="Proteomes" id="UP000000657">
    <property type="component" value="Chromosome"/>
</dbReference>
<reference evidence="2 3" key="1">
    <citation type="journal article" date="2007" name="Genome Res.">
        <title>Genome characteristics of facultatively symbiotic Frankia sp. strains reflect host range and host plant biogeography.</title>
        <authorList>
            <person name="Normand P."/>
            <person name="Lapierre P."/>
            <person name="Tisa L.S."/>
            <person name="Gogarten J.P."/>
            <person name="Alloisio N."/>
            <person name="Bagnarol E."/>
            <person name="Bassi C.A."/>
            <person name="Berry A.M."/>
            <person name="Bickhart D.M."/>
            <person name="Choisne N."/>
            <person name="Couloux A."/>
            <person name="Cournoyer B."/>
            <person name="Cruveiller S."/>
            <person name="Daubin V."/>
            <person name="Demange N."/>
            <person name="Francino M.P."/>
            <person name="Goltsman E."/>
            <person name="Huang Y."/>
            <person name="Kopp O.R."/>
            <person name="Labarre L."/>
            <person name="Lapidus A."/>
            <person name="Lavire C."/>
            <person name="Marechal J."/>
            <person name="Martinez M."/>
            <person name="Mastronunzio J.E."/>
            <person name="Mullin B.C."/>
            <person name="Niemann J."/>
            <person name="Pujic P."/>
            <person name="Rawnsley T."/>
            <person name="Rouy Z."/>
            <person name="Schenowitz C."/>
            <person name="Sellstedt A."/>
            <person name="Tavares F."/>
            <person name="Tomkins J.P."/>
            <person name="Vallenet D."/>
            <person name="Valverde C."/>
            <person name="Wall L.G."/>
            <person name="Wang Y."/>
            <person name="Medigue C."/>
            <person name="Benson D.R."/>
        </authorList>
    </citation>
    <scope>NUCLEOTIDE SEQUENCE [LARGE SCALE GENOMIC DNA]</scope>
    <source>
        <strain evidence="3">DSM 45986 / CECT 9034 / ACN14a</strain>
    </source>
</reference>
<evidence type="ECO:0000313" key="3">
    <source>
        <dbReference type="Proteomes" id="UP000000657"/>
    </source>
</evidence>
<keyword evidence="1" id="KW-1133">Transmembrane helix</keyword>
<dbReference type="EMBL" id="CT573213">
    <property type="protein sequence ID" value="CAJ62188.1"/>
    <property type="molecule type" value="Genomic_DNA"/>
</dbReference>
<dbReference type="eggNOG" id="ENOG502ZAPI">
    <property type="taxonomic scope" value="Bacteria"/>
</dbReference>
<keyword evidence="1" id="KW-0472">Membrane</keyword>
<keyword evidence="1" id="KW-0812">Transmembrane</keyword>
<dbReference type="AlphaFoldDB" id="Q0RJX2"/>
<sequence length="444" mass="49755">MTTSTRMFAVCTDPIRIRVVHIRRRSARRRHVDVASINARLGQAASTDSRELDRICEDLAAELIDAGIEPPFQIPSADFVIDPWLICADRYWRRRFLREPTVEVAARCARWLYDHTEPPIRPNIIEKWSLGYAFITKDSVESRHDLTLATGRIVETTQGSADICYFAALYHAGKLRSNFWFDELHQFLESSLLAVAAGRHRDDPLFTGLRAFAAFGSRTITTSHALDLLDTAWRATPRSRAVVDVCLGALAAAPRFPERGEQLRRRATDAVTEFPDDHLFQFRLACGQRMCGDYTDALDTIDTALRLLPAIGTRISHELLQEQYLRERDVIEKGLDLAELAAGQQTRWRAQDAANRDLRRTLQTSAIRAVELVTVFTAAVAFAVGSLPITLTGNLGFRDRALLLTILGAGLLLFAFVIIAGTWIITGRHHPDPDASPPDRTSRS</sequence>
<keyword evidence="3" id="KW-1185">Reference proteome</keyword>
<accession>Q0RJX2</accession>
<dbReference type="HOGENOM" id="CLU_682868_0_0_11"/>
<feature type="transmembrane region" description="Helical" evidence="1">
    <location>
        <begin position="401"/>
        <end position="425"/>
    </location>
</feature>
<dbReference type="KEGG" id="fal:FRAAL3545"/>